<keyword evidence="4 5" id="KW-0472">Membrane</keyword>
<keyword evidence="3 5" id="KW-1133">Transmembrane helix</keyword>
<evidence type="ECO:0000256" key="5">
    <source>
        <dbReference type="SAM" id="Phobius"/>
    </source>
</evidence>
<dbReference type="Proteomes" id="UP000005408">
    <property type="component" value="Unassembled WGS sequence"/>
</dbReference>
<comment type="subcellular location">
    <subcellularLocation>
        <location evidence="1">Membrane</location>
        <topology evidence="1">Multi-pass membrane protein</topology>
    </subcellularLocation>
</comment>
<reference evidence="6" key="1">
    <citation type="submission" date="2022-08" db="UniProtKB">
        <authorList>
            <consortium name="EnsemblMetazoa"/>
        </authorList>
    </citation>
    <scope>IDENTIFICATION</scope>
    <source>
        <strain evidence="6">05x7-T-G4-1.051#20</strain>
    </source>
</reference>
<proteinExistence type="predicted"/>
<keyword evidence="2 5" id="KW-0812">Transmembrane</keyword>
<feature type="transmembrane region" description="Helical" evidence="5">
    <location>
        <begin position="258"/>
        <end position="286"/>
    </location>
</feature>
<feature type="transmembrane region" description="Helical" evidence="5">
    <location>
        <begin position="103"/>
        <end position="128"/>
    </location>
</feature>
<accession>A0A8W8KQ05</accession>
<protein>
    <recommendedName>
        <fullName evidence="8">Tetraspanin</fullName>
    </recommendedName>
</protein>
<feature type="transmembrane region" description="Helical" evidence="5">
    <location>
        <begin position="12"/>
        <end position="38"/>
    </location>
</feature>
<name>A0A8W8KQ05_MAGGI</name>
<dbReference type="GO" id="GO:0016020">
    <property type="term" value="C:membrane"/>
    <property type="evidence" value="ECO:0007669"/>
    <property type="project" value="UniProtKB-SubCell"/>
</dbReference>
<organism evidence="6 7">
    <name type="scientific">Magallana gigas</name>
    <name type="common">Pacific oyster</name>
    <name type="synonym">Crassostrea gigas</name>
    <dbReference type="NCBI Taxonomy" id="29159"/>
    <lineage>
        <taxon>Eukaryota</taxon>
        <taxon>Metazoa</taxon>
        <taxon>Spiralia</taxon>
        <taxon>Lophotrochozoa</taxon>
        <taxon>Mollusca</taxon>
        <taxon>Bivalvia</taxon>
        <taxon>Autobranchia</taxon>
        <taxon>Pteriomorphia</taxon>
        <taxon>Ostreida</taxon>
        <taxon>Ostreoidea</taxon>
        <taxon>Ostreidae</taxon>
        <taxon>Magallana</taxon>
    </lineage>
</organism>
<dbReference type="InterPro" id="IPR018499">
    <property type="entry name" value="Tetraspanin/Peripherin"/>
</dbReference>
<dbReference type="Pfam" id="PF00335">
    <property type="entry name" value="Tetraspanin"/>
    <property type="match status" value="1"/>
</dbReference>
<evidence type="ECO:0000256" key="1">
    <source>
        <dbReference type="ARBA" id="ARBA00004141"/>
    </source>
</evidence>
<dbReference type="SUPFAM" id="SSF48652">
    <property type="entry name" value="Tetraspanin"/>
    <property type="match status" value="1"/>
</dbReference>
<evidence type="ECO:0000256" key="2">
    <source>
        <dbReference type="ARBA" id="ARBA00022692"/>
    </source>
</evidence>
<evidence type="ECO:0000256" key="3">
    <source>
        <dbReference type="ARBA" id="ARBA00022989"/>
    </source>
</evidence>
<dbReference type="InterPro" id="IPR008952">
    <property type="entry name" value="Tetraspanin_EC2_sf"/>
</dbReference>
<dbReference type="EnsemblMetazoa" id="G24463.1">
    <property type="protein sequence ID" value="G24463.1:cds"/>
    <property type="gene ID" value="G24463"/>
</dbReference>
<evidence type="ECO:0000256" key="4">
    <source>
        <dbReference type="ARBA" id="ARBA00023136"/>
    </source>
</evidence>
<feature type="transmembrane region" description="Helical" evidence="5">
    <location>
        <begin position="65"/>
        <end position="91"/>
    </location>
</feature>
<sequence length="343" mass="37046">MPCSREGIRKCGIAFLITNILLIGIGTGFIIAGTLSVIEVPSLESDNTKPLLDPVLSDPFQAGGMAFGLSTLIITIGLVILGVAGLGIFLISGKWFQIKRMSAIYAVVVGVVIICQIIFMIFWCSLLVNDKVEEELKDKLTVALKENFIEDTTSNIDSISNAWNYMFMKLDCCGVDPVLSMTNDFDQTPWCTTSGSCQTSHSNIPRTCCTGVDESTYSSAPASCHRNVTSGTYNTKVLTVHANGCYEALKEKLLSQSLSFICLAIATFVIEIAAVIIAIVICLCFGDNETKGYRGKCCGILFGDIAMQIQGDLSLQRQQDVTAEKRGVRHGITNGDGLTKTSE</sequence>
<keyword evidence="7" id="KW-1185">Reference proteome</keyword>
<evidence type="ECO:0000313" key="7">
    <source>
        <dbReference type="Proteomes" id="UP000005408"/>
    </source>
</evidence>
<evidence type="ECO:0008006" key="8">
    <source>
        <dbReference type="Google" id="ProtNLM"/>
    </source>
</evidence>
<dbReference type="AlphaFoldDB" id="A0A8W8KQ05"/>
<evidence type="ECO:0000313" key="6">
    <source>
        <dbReference type="EnsemblMetazoa" id="G24463.1:cds"/>
    </source>
</evidence>